<evidence type="ECO:0000259" key="3">
    <source>
        <dbReference type="Pfam" id="PF05746"/>
    </source>
</evidence>
<dbReference type="STRING" id="34720.A0A195FKE9"/>
<organism evidence="4 5">
    <name type="scientific">Trachymyrmex septentrionalis</name>
    <dbReference type="NCBI Taxonomy" id="34720"/>
    <lineage>
        <taxon>Eukaryota</taxon>
        <taxon>Metazoa</taxon>
        <taxon>Ecdysozoa</taxon>
        <taxon>Arthropoda</taxon>
        <taxon>Hexapoda</taxon>
        <taxon>Insecta</taxon>
        <taxon>Pterygota</taxon>
        <taxon>Neoptera</taxon>
        <taxon>Endopterygota</taxon>
        <taxon>Hymenoptera</taxon>
        <taxon>Apocrita</taxon>
        <taxon>Aculeata</taxon>
        <taxon>Formicoidea</taxon>
        <taxon>Formicidae</taxon>
        <taxon>Myrmicinae</taxon>
        <taxon>Trachymyrmex</taxon>
    </lineage>
</organism>
<dbReference type="PANTHER" id="PTHR11956:SF5">
    <property type="entry name" value="ARGININE--TRNA LIGASE, CYTOPLASMIC"/>
    <property type="match status" value="1"/>
</dbReference>
<evidence type="ECO:0000256" key="1">
    <source>
        <dbReference type="ARBA" id="ARBA00012837"/>
    </source>
</evidence>
<dbReference type="InterPro" id="IPR008909">
    <property type="entry name" value="DALR_anticod-bd"/>
</dbReference>
<reference evidence="4 5" key="1">
    <citation type="submission" date="2016-03" db="EMBL/GenBank/DDBJ databases">
        <title>Trachymyrmex septentrionalis WGS genome.</title>
        <authorList>
            <person name="Nygaard S."/>
            <person name="Hu H."/>
            <person name="Boomsma J."/>
            <person name="Zhang G."/>
        </authorList>
    </citation>
    <scope>NUCLEOTIDE SEQUENCE [LARGE SCALE GENOMIC DNA]</scope>
    <source>
        <strain evidence="4">Tsep2-gDNA-1</strain>
        <tissue evidence="4">Whole body</tissue>
    </source>
</reference>
<dbReference type="Gene3D" id="1.10.730.10">
    <property type="entry name" value="Isoleucyl-tRNA Synthetase, Domain 1"/>
    <property type="match status" value="1"/>
</dbReference>
<dbReference type="GO" id="GO:0006420">
    <property type="term" value="P:arginyl-tRNA aminoacylation"/>
    <property type="evidence" value="ECO:0007669"/>
    <property type="project" value="InterPro"/>
</dbReference>
<dbReference type="InterPro" id="IPR009080">
    <property type="entry name" value="tRNAsynth_Ia_anticodon-bd"/>
</dbReference>
<comment type="catalytic activity">
    <reaction evidence="2">
        <text>tRNA(Arg) + L-arginine + ATP = L-arginyl-tRNA(Arg) + AMP + diphosphate</text>
        <dbReference type="Rhea" id="RHEA:20301"/>
        <dbReference type="Rhea" id="RHEA-COMP:9658"/>
        <dbReference type="Rhea" id="RHEA-COMP:9673"/>
        <dbReference type="ChEBI" id="CHEBI:30616"/>
        <dbReference type="ChEBI" id="CHEBI:32682"/>
        <dbReference type="ChEBI" id="CHEBI:33019"/>
        <dbReference type="ChEBI" id="CHEBI:78442"/>
        <dbReference type="ChEBI" id="CHEBI:78513"/>
        <dbReference type="ChEBI" id="CHEBI:456215"/>
        <dbReference type="EC" id="6.1.1.19"/>
    </reaction>
</comment>
<keyword evidence="4" id="KW-0436">Ligase</keyword>
<keyword evidence="4" id="KW-0030">Aminoacyl-tRNA synthetase</keyword>
<name>A0A195FKE9_9HYME</name>
<dbReference type="PANTHER" id="PTHR11956">
    <property type="entry name" value="ARGINYL-TRNA SYNTHETASE"/>
    <property type="match status" value="1"/>
</dbReference>
<gene>
    <name evidence="4" type="ORF">ALC56_04769</name>
</gene>
<dbReference type="GO" id="GO:0005524">
    <property type="term" value="F:ATP binding"/>
    <property type="evidence" value="ECO:0007669"/>
    <property type="project" value="InterPro"/>
</dbReference>
<dbReference type="EMBL" id="KQ981512">
    <property type="protein sequence ID" value="KYN40878.1"/>
    <property type="molecule type" value="Genomic_DNA"/>
</dbReference>
<evidence type="ECO:0000313" key="4">
    <source>
        <dbReference type="EMBL" id="KYN40878.1"/>
    </source>
</evidence>
<feature type="domain" description="DALR anticodon binding" evidence="3">
    <location>
        <begin position="5"/>
        <end position="94"/>
    </location>
</feature>
<evidence type="ECO:0000256" key="2">
    <source>
        <dbReference type="ARBA" id="ARBA00049339"/>
    </source>
</evidence>
<dbReference type="Pfam" id="PF05746">
    <property type="entry name" value="DALR_1"/>
    <property type="match status" value="1"/>
</dbReference>
<dbReference type="AlphaFoldDB" id="A0A195FKE9"/>
<dbReference type="InterPro" id="IPR001278">
    <property type="entry name" value="Arg-tRNA-ligase"/>
</dbReference>
<sequence length="95" mass="11500">MLLYVHKKKWKLTKVLLKFLDVILIEDLYLNPLCELCYEVSYAFTEFYDKYYCLEKNQSGEIVKINMRRLLFMEVTMFILEKCFTLLDLKPVAQI</sequence>
<dbReference type="SUPFAM" id="SSF47323">
    <property type="entry name" value="Anticodon-binding domain of a subclass of class I aminoacyl-tRNA synthetases"/>
    <property type="match status" value="1"/>
</dbReference>
<evidence type="ECO:0000313" key="5">
    <source>
        <dbReference type="Proteomes" id="UP000078541"/>
    </source>
</evidence>
<proteinExistence type="predicted"/>
<dbReference type="Proteomes" id="UP000078541">
    <property type="component" value="Unassembled WGS sequence"/>
</dbReference>
<dbReference type="EC" id="6.1.1.19" evidence="1"/>
<keyword evidence="5" id="KW-1185">Reference proteome</keyword>
<protein>
    <recommendedName>
        <fullName evidence="1">arginine--tRNA ligase</fullName>
        <ecNumber evidence="1">6.1.1.19</ecNumber>
    </recommendedName>
</protein>
<accession>A0A195FKE9</accession>
<dbReference type="GO" id="GO:0004814">
    <property type="term" value="F:arginine-tRNA ligase activity"/>
    <property type="evidence" value="ECO:0007669"/>
    <property type="project" value="UniProtKB-EC"/>
</dbReference>